<dbReference type="PANTHER" id="PTHR42760">
    <property type="entry name" value="SHORT-CHAIN DEHYDROGENASES/REDUCTASES FAMILY MEMBER"/>
    <property type="match status" value="1"/>
</dbReference>
<dbReference type="Gene3D" id="3.40.50.720">
    <property type="entry name" value="NAD(P)-binding Rossmann-like Domain"/>
    <property type="match status" value="1"/>
</dbReference>
<dbReference type="EMBL" id="MU004244">
    <property type="protein sequence ID" value="KAF2663694.1"/>
    <property type="molecule type" value="Genomic_DNA"/>
</dbReference>
<dbReference type="PRINTS" id="PR00080">
    <property type="entry name" value="SDRFAMILY"/>
</dbReference>
<evidence type="ECO:0000313" key="4">
    <source>
        <dbReference type="Proteomes" id="UP000799302"/>
    </source>
</evidence>
<dbReference type="InterPro" id="IPR002347">
    <property type="entry name" value="SDR_fam"/>
</dbReference>
<dbReference type="PANTHER" id="PTHR42760:SF124">
    <property type="entry name" value="SHORT-CHAIN DEHYDROGENASE_REDUCTASE"/>
    <property type="match status" value="1"/>
</dbReference>
<reference evidence="3" key="1">
    <citation type="journal article" date="2020" name="Stud. Mycol.">
        <title>101 Dothideomycetes genomes: a test case for predicting lifestyles and emergence of pathogens.</title>
        <authorList>
            <person name="Haridas S."/>
            <person name="Albert R."/>
            <person name="Binder M."/>
            <person name="Bloem J."/>
            <person name="Labutti K."/>
            <person name="Salamov A."/>
            <person name="Andreopoulos B."/>
            <person name="Baker S."/>
            <person name="Barry K."/>
            <person name="Bills G."/>
            <person name="Bluhm B."/>
            <person name="Cannon C."/>
            <person name="Castanera R."/>
            <person name="Culley D."/>
            <person name="Daum C."/>
            <person name="Ezra D."/>
            <person name="Gonzalez J."/>
            <person name="Henrissat B."/>
            <person name="Kuo A."/>
            <person name="Liang C."/>
            <person name="Lipzen A."/>
            <person name="Lutzoni F."/>
            <person name="Magnuson J."/>
            <person name="Mondo S."/>
            <person name="Nolan M."/>
            <person name="Ohm R."/>
            <person name="Pangilinan J."/>
            <person name="Park H.-J."/>
            <person name="Ramirez L."/>
            <person name="Alfaro M."/>
            <person name="Sun H."/>
            <person name="Tritt A."/>
            <person name="Yoshinaga Y."/>
            <person name="Zwiers L.-H."/>
            <person name="Turgeon B."/>
            <person name="Goodwin S."/>
            <person name="Spatafora J."/>
            <person name="Crous P."/>
            <person name="Grigoriev I."/>
        </authorList>
    </citation>
    <scope>NUCLEOTIDE SEQUENCE</scope>
    <source>
        <strain evidence="3">CBS 115976</strain>
    </source>
</reference>
<sequence>MSTNLLSGVAFITGAGSGIGQAAAIAFVNNGVRKLVMADVSQKGMQATKDLLKDTKDLEIEAIEMDVSNEESVVAGMKQAVKRFGRIDYALNNAGIGGPLTGSGDMSLAQWEKTLGVNTNGVFLCQKEEVNIMLKQEDAGPRKGRGVIINTASMLGLVAMPNSLPATCYVTSKHAVIGMTKSDGIVYAPKGIRINAICPGHVETPMQSVTPDGAMATEIARIPRGRCAKPEEIADAMVFLASPLSSYMNGTAIVVDGGYTAY</sequence>
<dbReference type="FunFam" id="3.40.50.720:FF:000084">
    <property type="entry name" value="Short-chain dehydrogenase reductase"/>
    <property type="match status" value="1"/>
</dbReference>
<organism evidence="3 4">
    <name type="scientific">Microthyrium microscopicum</name>
    <dbReference type="NCBI Taxonomy" id="703497"/>
    <lineage>
        <taxon>Eukaryota</taxon>
        <taxon>Fungi</taxon>
        <taxon>Dikarya</taxon>
        <taxon>Ascomycota</taxon>
        <taxon>Pezizomycotina</taxon>
        <taxon>Dothideomycetes</taxon>
        <taxon>Dothideomycetes incertae sedis</taxon>
        <taxon>Microthyriales</taxon>
        <taxon>Microthyriaceae</taxon>
        <taxon>Microthyrium</taxon>
    </lineage>
</organism>
<dbReference type="Pfam" id="PF13561">
    <property type="entry name" value="adh_short_C2"/>
    <property type="match status" value="1"/>
</dbReference>
<dbReference type="CDD" id="cd05233">
    <property type="entry name" value="SDR_c"/>
    <property type="match status" value="1"/>
</dbReference>
<name>A0A6A6TYE9_9PEZI</name>
<dbReference type="OrthoDB" id="5840532at2759"/>
<dbReference type="AlphaFoldDB" id="A0A6A6TYE9"/>
<proteinExistence type="inferred from homology"/>
<dbReference type="SUPFAM" id="SSF51735">
    <property type="entry name" value="NAD(P)-binding Rossmann-fold domains"/>
    <property type="match status" value="1"/>
</dbReference>
<accession>A0A6A6TYE9</accession>
<dbReference type="PRINTS" id="PR00081">
    <property type="entry name" value="GDHRDH"/>
</dbReference>
<dbReference type="GO" id="GO:0016616">
    <property type="term" value="F:oxidoreductase activity, acting on the CH-OH group of donors, NAD or NADP as acceptor"/>
    <property type="evidence" value="ECO:0007669"/>
    <property type="project" value="TreeGrafter"/>
</dbReference>
<gene>
    <name evidence="3" type="ORF">BT63DRAFT_483879</name>
</gene>
<keyword evidence="4" id="KW-1185">Reference proteome</keyword>
<evidence type="ECO:0000313" key="3">
    <source>
        <dbReference type="EMBL" id="KAF2663694.1"/>
    </source>
</evidence>
<evidence type="ECO:0000256" key="1">
    <source>
        <dbReference type="ARBA" id="ARBA00006484"/>
    </source>
</evidence>
<evidence type="ECO:0000256" key="2">
    <source>
        <dbReference type="ARBA" id="ARBA00022857"/>
    </source>
</evidence>
<keyword evidence="2" id="KW-0521">NADP</keyword>
<dbReference type="Proteomes" id="UP000799302">
    <property type="component" value="Unassembled WGS sequence"/>
</dbReference>
<comment type="similarity">
    <text evidence="1">Belongs to the short-chain dehydrogenases/reductases (SDR) family.</text>
</comment>
<protein>
    <submittedName>
        <fullName evidence="3">Short chain dehydrogenase/ reductase</fullName>
    </submittedName>
</protein>
<dbReference type="InterPro" id="IPR036291">
    <property type="entry name" value="NAD(P)-bd_dom_sf"/>
</dbReference>